<organism evidence="1 2">
    <name type="scientific">Hypoxylon rubiginosum</name>
    <dbReference type="NCBI Taxonomy" id="110542"/>
    <lineage>
        <taxon>Eukaryota</taxon>
        <taxon>Fungi</taxon>
        <taxon>Dikarya</taxon>
        <taxon>Ascomycota</taxon>
        <taxon>Pezizomycotina</taxon>
        <taxon>Sordariomycetes</taxon>
        <taxon>Xylariomycetidae</taxon>
        <taxon>Xylariales</taxon>
        <taxon>Hypoxylaceae</taxon>
        <taxon>Hypoxylon</taxon>
    </lineage>
</organism>
<comment type="caution">
    <text evidence="1">The sequence shown here is derived from an EMBL/GenBank/DDBJ whole genome shotgun (WGS) entry which is preliminary data.</text>
</comment>
<accession>A0ACC0CK26</accession>
<proteinExistence type="predicted"/>
<evidence type="ECO:0000313" key="2">
    <source>
        <dbReference type="Proteomes" id="UP001497680"/>
    </source>
</evidence>
<evidence type="ECO:0000313" key="1">
    <source>
        <dbReference type="EMBL" id="KAI6080710.1"/>
    </source>
</evidence>
<gene>
    <name evidence="1" type="ORF">F4821DRAFT_250922</name>
</gene>
<reference evidence="1 2" key="1">
    <citation type="journal article" date="2022" name="New Phytol.">
        <title>Ecological generalism drives hyperdiversity of secondary metabolite gene clusters in xylarialean endophytes.</title>
        <authorList>
            <person name="Franco M.E.E."/>
            <person name="Wisecaver J.H."/>
            <person name="Arnold A.E."/>
            <person name="Ju Y.M."/>
            <person name="Slot J.C."/>
            <person name="Ahrendt S."/>
            <person name="Moore L.P."/>
            <person name="Eastman K.E."/>
            <person name="Scott K."/>
            <person name="Konkel Z."/>
            <person name="Mondo S.J."/>
            <person name="Kuo A."/>
            <person name="Hayes R.D."/>
            <person name="Haridas S."/>
            <person name="Andreopoulos B."/>
            <person name="Riley R."/>
            <person name="LaButti K."/>
            <person name="Pangilinan J."/>
            <person name="Lipzen A."/>
            <person name="Amirebrahimi M."/>
            <person name="Yan J."/>
            <person name="Adam C."/>
            <person name="Keymanesh K."/>
            <person name="Ng V."/>
            <person name="Louie K."/>
            <person name="Northen T."/>
            <person name="Drula E."/>
            <person name="Henrissat B."/>
            <person name="Hsieh H.M."/>
            <person name="Youens-Clark K."/>
            <person name="Lutzoni F."/>
            <person name="Miadlikowska J."/>
            <person name="Eastwood D.C."/>
            <person name="Hamelin R.C."/>
            <person name="Grigoriev I.V."/>
            <person name="U'Ren J.M."/>
        </authorList>
    </citation>
    <scope>NUCLEOTIDE SEQUENCE [LARGE SCALE GENOMIC DNA]</scope>
    <source>
        <strain evidence="1 2">ER1909</strain>
    </source>
</reference>
<protein>
    <submittedName>
        <fullName evidence="1">Uncharacterized protein</fullName>
    </submittedName>
</protein>
<dbReference type="Proteomes" id="UP001497680">
    <property type="component" value="Unassembled WGS sequence"/>
</dbReference>
<name>A0ACC0CK26_9PEZI</name>
<sequence>MEATSLGLGIVSLIGLFSTFFDIYDKIRDMRDMAQELEQLQECLRWESERVKYIKNKYDLDRLDISKKQLLDMTMRLLNKQLEDVRDTIPKKHIASHEVGDTIETSQPRAKRRDVLSRAPRAFRWAANDKASMSEKLARVHDTIDSLWLFALTEAECARVDFVLRAGVIRKPDRAAMMDATQYPSISKATRVKQLLEERPSSTPDASSYVSSHYIDVGSIRWPPESNLDQAASSLWAKGFYNDKPVIVEWRVPFMGNSSARPATDERRLDKLCSLLSAMHAAGREEEVAQARAGVPRQVVDFAQLQCAGWTLASKESLKRIGLIFHFPSSWDGGAQPKSLRDRMWLSRGLKWSVPPLGERFNLAYGVCNAVANILSVGWIHRAIRSENMLAFGAGDTTPLSKLYLVGYTYARPGDSSSQFSDLPQGKDWAFYRPAATPSHESDDSYIFDDDVCSAVVAPRIPPAYPQASATHDMYGLGIVLLEIGLWVPAQNMVEDNKLETFQKKVLPRVLERLATRCGVIYRDVVRMCLDQPNWEGEDDIANLGDILENLKLCRA</sequence>
<keyword evidence="2" id="KW-1185">Reference proteome</keyword>
<dbReference type="EMBL" id="MU394426">
    <property type="protein sequence ID" value="KAI6080710.1"/>
    <property type="molecule type" value="Genomic_DNA"/>
</dbReference>